<proteinExistence type="inferred from homology"/>
<evidence type="ECO:0000313" key="6">
    <source>
        <dbReference type="EMBL" id="ADI29905.1"/>
    </source>
</evidence>
<gene>
    <name evidence="6" type="ordered locus">M301_1525</name>
</gene>
<dbReference type="GO" id="GO:0015833">
    <property type="term" value="P:peptide transport"/>
    <property type="evidence" value="ECO:0007669"/>
    <property type="project" value="TreeGrafter"/>
</dbReference>
<keyword evidence="2" id="KW-0813">Transport</keyword>
<feature type="signal peptide" evidence="4">
    <location>
        <begin position="1"/>
        <end position="32"/>
    </location>
</feature>
<dbReference type="HOGENOM" id="CLU_017028_8_6_4"/>
<dbReference type="Gene3D" id="3.40.190.10">
    <property type="entry name" value="Periplasmic binding protein-like II"/>
    <property type="match status" value="1"/>
</dbReference>
<comment type="similarity">
    <text evidence="1">Belongs to the bacterial solute-binding protein 5 family.</text>
</comment>
<dbReference type="InterPro" id="IPR039424">
    <property type="entry name" value="SBP_5"/>
</dbReference>
<dbReference type="PIRSF" id="PIRSF002741">
    <property type="entry name" value="MppA"/>
    <property type="match status" value="1"/>
</dbReference>
<dbReference type="Gene3D" id="3.90.76.10">
    <property type="entry name" value="Dipeptide-binding Protein, Domain 1"/>
    <property type="match status" value="1"/>
</dbReference>
<accession>D7DIM0</accession>
<dbReference type="FunFam" id="3.10.105.10:FF:000006">
    <property type="entry name" value="Peptide ABC transporter substrate-binding protein"/>
    <property type="match status" value="1"/>
</dbReference>
<evidence type="ECO:0000256" key="4">
    <source>
        <dbReference type="SAM" id="SignalP"/>
    </source>
</evidence>
<evidence type="ECO:0000256" key="2">
    <source>
        <dbReference type="ARBA" id="ARBA00022448"/>
    </source>
</evidence>
<dbReference type="Proteomes" id="UP000000383">
    <property type="component" value="Chromosome"/>
</dbReference>
<keyword evidence="3 4" id="KW-0732">Signal</keyword>
<dbReference type="InterPro" id="IPR030678">
    <property type="entry name" value="Peptide/Ni-bd"/>
</dbReference>
<dbReference type="eggNOG" id="COG0747">
    <property type="taxonomic scope" value="Bacteria"/>
</dbReference>
<feature type="chain" id="PRO_5003094468" evidence="4">
    <location>
        <begin position="33"/>
        <end position="565"/>
    </location>
</feature>
<dbReference type="Gene3D" id="3.10.105.10">
    <property type="entry name" value="Dipeptide-binding Protein, Domain 3"/>
    <property type="match status" value="1"/>
</dbReference>
<evidence type="ECO:0000256" key="3">
    <source>
        <dbReference type="ARBA" id="ARBA00022729"/>
    </source>
</evidence>
<dbReference type="GO" id="GO:0030288">
    <property type="term" value="C:outer membrane-bounded periplasmic space"/>
    <property type="evidence" value="ECO:0007669"/>
    <property type="project" value="UniProtKB-ARBA"/>
</dbReference>
<dbReference type="STRING" id="666681.M301_1525"/>
<dbReference type="CDD" id="cd08514">
    <property type="entry name" value="PBP2_AppA_like"/>
    <property type="match status" value="1"/>
</dbReference>
<keyword evidence="7" id="KW-1185">Reference proteome</keyword>
<evidence type="ECO:0000259" key="5">
    <source>
        <dbReference type="Pfam" id="PF00496"/>
    </source>
</evidence>
<dbReference type="EMBL" id="CP002056">
    <property type="protein sequence ID" value="ADI29905.1"/>
    <property type="molecule type" value="Genomic_DNA"/>
</dbReference>
<dbReference type="GO" id="GO:1904680">
    <property type="term" value="F:peptide transmembrane transporter activity"/>
    <property type="evidence" value="ECO:0007669"/>
    <property type="project" value="TreeGrafter"/>
</dbReference>
<dbReference type="KEGG" id="meh:M301_1525"/>
<dbReference type="PANTHER" id="PTHR30290:SF38">
    <property type="entry name" value="D,D-DIPEPTIDE-BINDING PERIPLASMIC PROTEIN DDPA-RELATED"/>
    <property type="match status" value="1"/>
</dbReference>
<evidence type="ECO:0000256" key="1">
    <source>
        <dbReference type="ARBA" id="ARBA00005695"/>
    </source>
</evidence>
<dbReference type="PANTHER" id="PTHR30290">
    <property type="entry name" value="PERIPLASMIC BINDING COMPONENT OF ABC TRANSPORTER"/>
    <property type="match status" value="1"/>
</dbReference>
<reference evidence="7" key="1">
    <citation type="submission" date="2010-05" db="EMBL/GenBank/DDBJ databases">
        <title>Complete sequence of Methylotenera sp. 301.</title>
        <authorList>
            <person name="Lucas S."/>
            <person name="Copeland A."/>
            <person name="Lapidus A."/>
            <person name="Cheng J.-F."/>
            <person name="Bruce D."/>
            <person name="Goodwin L."/>
            <person name="Pitluck S."/>
            <person name="Clum A."/>
            <person name="Land M."/>
            <person name="Hauser L."/>
            <person name="Kyrpides N."/>
            <person name="Ivanova N."/>
            <person name="Chistoservova L."/>
            <person name="Kalyuzhnaya M."/>
            <person name="Woyke T."/>
        </authorList>
    </citation>
    <scope>NUCLEOTIDE SEQUENCE [LARGE SCALE GENOMIC DNA]</scope>
    <source>
        <strain evidence="7">301</strain>
    </source>
</reference>
<organism evidence="6 7">
    <name type="scientific">Methylotenera versatilis (strain 301)</name>
    <dbReference type="NCBI Taxonomy" id="666681"/>
    <lineage>
        <taxon>Bacteria</taxon>
        <taxon>Pseudomonadati</taxon>
        <taxon>Pseudomonadota</taxon>
        <taxon>Betaproteobacteria</taxon>
        <taxon>Nitrosomonadales</taxon>
        <taxon>Methylophilaceae</taxon>
        <taxon>Methylotenera</taxon>
    </lineage>
</organism>
<dbReference type="PROSITE" id="PS51257">
    <property type="entry name" value="PROKAR_LIPOPROTEIN"/>
    <property type="match status" value="1"/>
</dbReference>
<dbReference type="GO" id="GO:0043190">
    <property type="term" value="C:ATP-binding cassette (ABC) transporter complex"/>
    <property type="evidence" value="ECO:0007669"/>
    <property type="project" value="InterPro"/>
</dbReference>
<name>D7DIM0_METV0</name>
<reference evidence="6 7" key="2">
    <citation type="journal article" date="2011" name="J. Bacteriol.">
        <title>Genomes of three methylotrophs from a single niche uncover genetic and metabolic divergence of Methylophilaceae.</title>
        <authorList>
            <person name="Lapidus A."/>
            <person name="Clum A."/>
            <person name="Labutti K."/>
            <person name="Kaluzhnaya M.G."/>
            <person name="Lim S."/>
            <person name="Beck D.A."/>
            <person name="Glavina Del Rio T."/>
            <person name="Nolan M."/>
            <person name="Mavromatis K."/>
            <person name="Huntemann M."/>
            <person name="Lucas S."/>
            <person name="Lidstrom M.E."/>
            <person name="Ivanova N."/>
            <person name="Chistoserdova L."/>
        </authorList>
    </citation>
    <scope>NUCLEOTIDE SEQUENCE [LARGE SCALE GENOMIC DNA]</scope>
    <source>
        <strain evidence="6 7">301</strain>
    </source>
</reference>
<dbReference type="AlphaFoldDB" id="D7DIM0"/>
<dbReference type="Pfam" id="PF00496">
    <property type="entry name" value="SBP_bac_5"/>
    <property type="match status" value="1"/>
</dbReference>
<feature type="domain" description="Solute-binding protein family 5" evidence="5">
    <location>
        <begin position="101"/>
        <end position="466"/>
    </location>
</feature>
<dbReference type="SUPFAM" id="SSF53850">
    <property type="entry name" value="Periplasmic binding protein-like II"/>
    <property type="match status" value="1"/>
</dbReference>
<dbReference type="InterPro" id="IPR000914">
    <property type="entry name" value="SBP_5_dom"/>
</dbReference>
<sequence length="565" mass="63674">MKQIKYDQYQLIKLAFSKLVFIALFTPLMMTACSDSSSSSQTNNKIDYTKNYPPSNGGTLIDAMTGEPSGLIAMIAGESAASAIAGNIFNSLLKYDKNLELTGELAGSWDVSDDQKTITFHLKPNLKWADNQPLTSDDVLFTWQKVTDEKTRTPYGSDFKLVTKAETPDANTFRVTYAQPYAPALDTWAGLHILPKHLLKDQDINTTAFARNPVGSHYYKLEKWKNGQFLKLTRNENATQGQAKIDNLLSRIIPDKAAQFLELSADNIDSMGLNPIQYARIFPARPDLNKNIALYKELGNSYTYLGFNLKRKPFDDVRVRQAINYAINKQEIIDGVLLGLGEPVASPYKPGTRWSNPELKPYPYDPNKAKALLKAAGYEDHDGDGILDKDGKPFTFEILTNQNKEREMTGVLIQRRLNDIGIKANIRVLEWASFLGRFIKPKEFDVVVLGWSLSLDPDQYSIWHSSQQAPGQFNFISYSNPRVDKLLEAGRLELNPDKRMKIYHEFSKILLEDSPIVFLSAGYGLTAIHKRVRGISNPAPPAGIGHNTYEWYIPRAYARNEMSEH</sequence>
<protein>
    <submittedName>
        <fullName evidence="6">Extracellular solute-binding protein family 5</fullName>
    </submittedName>
</protein>
<evidence type="ECO:0000313" key="7">
    <source>
        <dbReference type="Proteomes" id="UP000000383"/>
    </source>
</evidence>